<comment type="caution">
    <text evidence="1">The sequence shown here is derived from an EMBL/GenBank/DDBJ whole genome shotgun (WGS) entry which is preliminary data.</text>
</comment>
<reference evidence="1" key="1">
    <citation type="submission" date="2021-02" db="EMBL/GenBank/DDBJ databases">
        <authorList>
            <person name="Nowell W R."/>
        </authorList>
    </citation>
    <scope>NUCLEOTIDE SEQUENCE</scope>
</reference>
<evidence type="ECO:0000313" key="2">
    <source>
        <dbReference type="EMBL" id="CAF3730733.1"/>
    </source>
</evidence>
<name>A0A814DAI5_9BILA</name>
<sequence length="131" mass="14950">MNELFGHAQICSQNAGRKNIKLFNISCALKFRAENYGVDIDLPQTGFTLELSIECDLESVKEKMNSEKKVVNISYSDSCMKSYPCQHHDVELIYDNGSKYNVGHLNGEDIAQLYVKHNLSIPEHFQTYLKT</sequence>
<protein>
    <submittedName>
        <fullName evidence="1">Uncharacterized protein</fullName>
    </submittedName>
</protein>
<dbReference type="Proteomes" id="UP000663829">
    <property type="component" value="Unassembled WGS sequence"/>
</dbReference>
<evidence type="ECO:0000313" key="1">
    <source>
        <dbReference type="EMBL" id="CAF0955663.1"/>
    </source>
</evidence>
<gene>
    <name evidence="1" type="ORF">GPM918_LOCUS11483</name>
    <name evidence="2" type="ORF">SRO942_LOCUS11484</name>
</gene>
<proteinExistence type="predicted"/>
<dbReference type="EMBL" id="CAJNOQ010002390">
    <property type="protein sequence ID" value="CAF0955663.1"/>
    <property type="molecule type" value="Genomic_DNA"/>
</dbReference>
<organism evidence="1 3">
    <name type="scientific">Didymodactylos carnosus</name>
    <dbReference type="NCBI Taxonomy" id="1234261"/>
    <lineage>
        <taxon>Eukaryota</taxon>
        <taxon>Metazoa</taxon>
        <taxon>Spiralia</taxon>
        <taxon>Gnathifera</taxon>
        <taxon>Rotifera</taxon>
        <taxon>Eurotatoria</taxon>
        <taxon>Bdelloidea</taxon>
        <taxon>Philodinida</taxon>
        <taxon>Philodinidae</taxon>
        <taxon>Didymodactylos</taxon>
    </lineage>
</organism>
<dbReference type="EMBL" id="CAJOBC010002390">
    <property type="protein sequence ID" value="CAF3730733.1"/>
    <property type="molecule type" value="Genomic_DNA"/>
</dbReference>
<dbReference type="AlphaFoldDB" id="A0A814DAI5"/>
<dbReference type="Proteomes" id="UP000681722">
    <property type="component" value="Unassembled WGS sequence"/>
</dbReference>
<evidence type="ECO:0000313" key="3">
    <source>
        <dbReference type="Proteomes" id="UP000663829"/>
    </source>
</evidence>
<accession>A0A814DAI5</accession>
<keyword evidence="3" id="KW-1185">Reference proteome</keyword>